<feature type="compositionally biased region" description="Low complexity" evidence="1">
    <location>
        <begin position="279"/>
        <end position="291"/>
    </location>
</feature>
<name>A0ABQ5QJ61_9BACT</name>
<sequence>MRPSTLVPQRPGPSLRRGAPCLLAFLLASTGCTAIRVWTGARVRLEKTPITSLELSLPRGPGLAPGDRSPLVVSCLQPDGTILRTEGEGRGKVLWEDLHITASVAQVDAKGIVSLPADPRLSDGRLPHLVVTVPSHPDLRAELDIPLSYDRAYEADFSGRPGRSGMDGSNGLDGHSGSTGSIDPANPSPGGNGSDGDDGASGEDGGPGEDAPPLHVQVALRVEPRPLLQISVSSPSRIERFLLDPRGGSLTLRAEGGRGGSGGRGGRGGSGGFGGTGTPSGSSGRSGMNGRDGFDGPSGRAGIITVTYDPAAKPYLGALRFFTWNGDRSSGPLPVFREEPTPRLW</sequence>
<feature type="compositionally biased region" description="Gly residues" evidence="1">
    <location>
        <begin position="257"/>
        <end position="278"/>
    </location>
</feature>
<feature type="region of interest" description="Disordered" evidence="1">
    <location>
        <begin position="156"/>
        <end position="213"/>
    </location>
</feature>
<organism evidence="2 3">
    <name type="scientific">Geothrix limicola</name>
    <dbReference type="NCBI Taxonomy" id="2927978"/>
    <lineage>
        <taxon>Bacteria</taxon>
        <taxon>Pseudomonadati</taxon>
        <taxon>Acidobacteriota</taxon>
        <taxon>Holophagae</taxon>
        <taxon>Holophagales</taxon>
        <taxon>Holophagaceae</taxon>
        <taxon>Geothrix</taxon>
    </lineage>
</organism>
<evidence type="ECO:0000313" key="2">
    <source>
        <dbReference type="EMBL" id="GLH74421.1"/>
    </source>
</evidence>
<keyword evidence="3" id="KW-1185">Reference proteome</keyword>
<proteinExistence type="predicted"/>
<accession>A0ABQ5QJ61</accession>
<comment type="caution">
    <text evidence="2">The sequence shown here is derived from an EMBL/GenBank/DDBJ whole genome shotgun (WGS) entry which is preliminary data.</text>
</comment>
<dbReference type="PROSITE" id="PS51257">
    <property type="entry name" value="PROKAR_LIPOPROTEIN"/>
    <property type="match status" value="1"/>
</dbReference>
<dbReference type="RefSeq" id="WP_285576707.1">
    <property type="nucleotide sequence ID" value="NZ_BSDE01000006.1"/>
</dbReference>
<reference evidence="2 3" key="1">
    <citation type="journal article" date="2023" name="Antonie Van Leeuwenhoek">
        <title>Mesoterricola silvestris gen. nov., sp. nov., Mesoterricola sediminis sp. nov., Geothrix oryzae sp. nov., Geothrix edaphica sp. nov., Geothrix rubra sp. nov., and Geothrix limicola sp. nov., six novel members of Acidobacteriota isolated from soils.</title>
        <authorList>
            <person name="Itoh H."/>
            <person name="Sugisawa Y."/>
            <person name="Mise K."/>
            <person name="Xu Z."/>
            <person name="Kuniyasu M."/>
            <person name="Ushijima N."/>
            <person name="Kawano K."/>
            <person name="Kobayashi E."/>
            <person name="Shiratori Y."/>
            <person name="Masuda Y."/>
            <person name="Senoo K."/>
        </authorList>
    </citation>
    <scope>NUCLEOTIDE SEQUENCE [LARGE SCALE GENOMIC DNA]</scope>
    <source>
        <strain evidence="2 3">Red804</strain>
    </source>
</reference>
<evidence type="ECO:0008006" key="4">
    <source>
        <dbReference type="Google" id="ProtNLM"/>
    </source>
</evidence>
<gene>
    <name evidence="2" type="ORF">GETHLI_29230</name>
</gene>
<protein>
    <recommendedName>
        <fullName evidence="4">Collagen-like protein</fullName>
    </recommendedName>
</protein>
<dbReference type="Proteomes" id="UP001165069">
    <property type="component" value="Unassembled WGS sequence"/>
</dbReference>
<feature type="region of interest" description="Disordered" evidence="1">
    <location>
        <begin position="248"/>
        <end position="296"/>
    </location>
</feature>
<evidence type="ECO:0000313" key="3">
    <source>
        <dbReference type="Proteomes" id="UP001165069"/>
    </source>
</evidence>
<dbReference type="EMBL" id="BSDE01000006">
    <property type="protein sequence ID" value="GLH74421.1"/>
    <property type="molecule type" value="Genomic_DNA"/>
</dbReference>
<evidence type="ECO:0000256" key="1">
    <source>
        <dbReference type="SAM" id="MobiDB-lite"/>
    </source>
</evidence>